<reference evidence="1" key="1">
    <citation type="journal article" date="2021" name="Microorganisms">
        <title>Acidisoma silvae sp. nov. and Acidisomacellulosilytica sp. nov., Two Acidophilic Bacteria Isolated from Decaying Wood, Hydrolyzing Cellulose and Producing Poly-3-hydroxybutyrate.</title>
        <authorList>
            <person name="Mieszkin S."/>
            <person name="Pouder E."/>
            <person name="Uroz S."/>
            <person name="Simon-Colin C."/>
            <person name="Alain K."/>
        </authorList>
    </citation>
    <scope>NUCLEOTIDE SEQUENCE</scope>
    <source>
        <strain evidence="1">HW T2.11</strain>
    </source>
</reference>
<organism evidence="1 2">
    <name type="scientific">Acidisoma silvae</name>
    <dbReference type="NCBI Taxonomy" id="2802396"/>
    <lineage>
        <taxon>Bacteria</taxon>
        <taxon>Pseudomonadati</taxon>
        <taxon>Pseudomonadota</taxon>
        <taxon>Alphaproteobacteria</taxon>
        <taxon>Acetobacterales</taxon>
        <taxon>Acidocellaceae</taxon>
        <taxon>Acidisoma</taxon>
    </lineage>
</organism>
<name>A0A963YX08_9PROT</name>
<accession>A0A963YX08</accession>
<dbReference type="AlphaFoldDB" id="A0A963YX08"/>
<comment type="caution">
    <text evidence="1">The sequence shown here is derived from an EMBL/GenBank/DDBJ whole genome shotgun (WGS) entry which is preliminary data.</text>
</comment>
<protein>
    <submittedName>
        <fullName evidence="1">Uncharacterized protein</fullName>
    </submittedName>
</protein>
<keyword evidence="2" id="KW-1185">Reference proteome</keyword>
<sequence>MSPPAGMWAHPLLQDVAIPTPHLLGSLRRRDSLATKKDELTAVRVEAVDREDIEAAFAGRRLREERVNRGISEPTCKFFGARERQRLGEPAHRLRDRQRFGNWEPGAGHDRLKQDFVGGGLIPVTVIASEVHQMLRLLADEGPLFL</sequence>
<reference evidence="1" key="2">
    <citation type="submission" date="2021-01" db="EMBL/GenBank/DDBJ databases">
        <authorList>
            <person name="Mieszkin S."/>
            <person name="Pouder E."/>
            <person name="Alain K."/>
        </authorList>
    </citation>
    <scope>NUCLEOTIDE SEQUENCE</scope>
    <source>
        <strain evidence="1">HW T2.11</strain>
    </source>
</reference>
<dbReference type="Proteomes" id="UP000708298">
    <property type="component" value="Unassembled WGS sequence"/>
</dbReference>
<dbReference type="RefSeq" id="WP_227323511.1">
    <property type="nucleotide sequence ID" value="NZ_JAESVB010000019.1"/>
</dbReference>
<gene>
    <name evidence="1" type="ORF">ASILVAE211_21920</name>
</gene>
<evidence type="ECO:0000313" key="2">
    <source>
        <dbReference type="Proteomes" id="UP000708298"/>
    </source>
</evidence>
<proteinExistence type="predicted"/>
<dbReference type="EMBL" id="JAESVB010000019">
    <property type="protein sequence ID" value="MCB8877865.1"/>
    <property type="molecule type" value="Genomic_DNA"/>
</dbReference>
<evidence type="ECO:0000313" key="1">
    <source>
        <dbReference type="EMBL" id="MCB8877865.1"/>
    </source>
</evidence>